<feature type="region of interest" description="Disordered" evidence="2">
    <location>
        <begin position="178"/>
        <end position="211"/>
    </location>
</feature>
<reference evidence="3" key="1">
    <citation type="journal article" date="2012" name="Proc. Natl. Acad. Sci. U.S.A.">
        <title>Antigenic diversity is generated by distinct evolutionary mechanisms in African trypanosome species.</title>
        <authorList>
            <person name="Jackson A.P."/>
            <person name="Berry A."/>
            <person name="Aslett M."/>
            <person name="Allison H.C."/>
            <person name="Burton P."/>
            <person name="Vavrova-Anderson J."/>
            <person name="Brown R."/>
            <person name="Browne H."/>
            <person name="Corton N."/>
            <person name="Hauser H."/>
            <person name="Gamble J."/>
            <person name="Gilderthorp R."/>
            <person name="Marcello L."/>
            <person name="McQuillan J."/>
            <person name="Otto T.D."/>
            <person name="Quail M.A."/>
            <person name="Sanders M.J."/>
            <person name="van Tonder A."/>
            <person name="Ginger M.L."/>
            <person name="Field M.C."/>
            <person name="Barry J.D."/>
            <person name="Hertz-Fowler C."/>
            <person name="Berriman M."/>
        </authorList>
    </citation>
    <scope>NUCLEOTIDE SEQUENCE</scope>
    <source>
        <strain evidence="3">IL3000</strain>
    </source>
</reference>
<dbReference type="AlphaFoldDB" id="G0UW34"/>
<evidence type="ECO:0008006" key="4">
    <source>
        <dbReference type="Google" id="ProtNLM"/>
    </source>
</evidence>
<feature type="region of interest" description="Disordered" evidence="2">
    <location>
        <begin position="264"/>
        <end position="286"/>
    </location>
</feature>
<feature type="coiled-coil region" evidence="1">
    <location>
        <begin position="310"/>
        <end position="357"/>
    </location>
</feature>
<evidence type="ECO:0000313" key="3">
    <source>
        <dbReference type="EMBL" id="CCC93600.1"/>
    </source>
</evidence>
<dbReference type="PANTHER" id="PTHR34649">
    <property type="entry name" value="CILIA- AND FLAGELLA-ASSOCIATED PROTEIN 99"/>
    <property type="match status" value="1"/>
</dbReference>
<name>G0UW34_TRYCI</name>
<feature type="region of interest" description="Disordered" evidence="2">
    <location>
        <begin position="483"/>
        <end position="508"/>
    </location>
</feature>
<feature type="coiled-coil region" evidence="1">
    <location>
        <begin position="540"/>
        <end position="592"/>
    </location>
</feature>
<protein>
    <recommendedName>
        <fullName evidence="4">Trichohyalin</fullName>
    </recommendedName>
</protein>
<accession>G0UW34</accession>
<feature type="compositionally biased region" description="Basic and acidic residues" evidence="2">
    <location>
        <begin position="191"/>
        <end position="200"/>
    </location>
</feature>
<evidence type="ECO:0000256" key="2">
    <source>
        <dbReference type="SAM" id="MobiDB-lite"/>
    </source>
</evidence>
<dbReference type="PANTHER" id="PTHR34649:SF1">
    <property type="entry name" value="CILIA- AND FLAGELLA-ASSOCIATED PROTEIN 99"/>
    <property type="match status" value="1"/>
</dbReference>
<evidence type="ECO:0000256" key="1">
    <source>
        <dbReference type="SAM" id="Coils"/>
    </source>
</evidence>
<dbReference type="VEuPathDB" id="TriTrypDB:TcIL3000_10_3610"/>
<feature type="region of interest" description="Disordered" evidence="2">
    <location>
        <begin position="446"/>
        <end position="465"/>
    </location>
</feature>
<sequence>MMPRDLWHFMVEVLSECLDNSTAQDPDIVVEEMLLSCPTLEDRQKLLIRTTISGTLHFQRVCEGMWKGYCDYAHRSSSDGRPMYLVAYLLVFQYSTVGGHYMRELLYRSVPTTRLVEFLEYMINPKNLVEHSSKYWNRHYDSNFIRDSVCQPLQEAAEDVRKEVIEWLLSKTPGGVVQVHQKGDEVEDENERPHTTKEARSGQAVVMPPPRPMQYTLPPAEVREMLFTIPEKLPRLTNYAKPPPKVFLPRKSPTKPIGFRFMQRPPLHSVKEEPVQQEPTEEQPLRRKPPDLKAVLEKPVEVRVNAAAVRREAMTHLKKEEERLRALKEVEISLHNASEYEQWRERERRRMEEEQRNGILRRKGEIKQTEECGLKKRRAIEDKKKSQAQRFKADMDSLKEAYAAEKERHALRQHNEVLEKRHELLENRENALQRLNRKRISAAASLKKEKERLKEEAAEEDSKRREERAALIREIHLLRERARGQRTELAHHNREGRKEAPQHPWSDGMADEELRRVLAHLKAEDAQLRDERRRQHQAARQKERQKLEALSLLCERHRNNVRQAREEERAIRQAQNEKLEAAQNDMAQKKAQITCDVLRQKRSAKREEKLTLLREQHLRLNRMSLLARDAHTVEENRWKQQEMGVINRVIHSQSRKFKVETV</sequence>
<dbReference type="InterPro" id="IPR039341">
    <property type="entry name" value="CFAP99"/>
</dbReference>
<organism evidence="3">
    <name type="scientific">Trypanosoma congolense (strain IL3000)</name>
    <dbReference type="NCBI Taxonomy" id="1068625"/>
    <lineage>
        <taxon>Eukaryota</taxon>
        <taxon>Discoba</taxon>
        <taxon>Euglenozoa</taxon>
        <taxon>Kinetoplastea</taxon>
        <taxon>Metakinetoplastina</taxon>
        <taxon>Trypanosomatida</taxon>
        <taxon>Trypanosomatidae</taxon>
        <taxon>Trypanosoma</taxon>
        <taxon>Nannomonas</taxon>
    </lineage>
</organism>
<keyword evidence="1" id="KW-0175">Coiled coil</keyword>
<dbReference type="EMBL" id="HE575323">
    <property type="protein sequence ID" value="CCC93600.1"/>
    <property type="molecule type" value="Genomic_DNA"/>
</dbReference>
<feature type="compositionally biased region" description="Basic and acidic residues" evidence="2">
    <location>
        <begin position="483"/>
        <end position="501"/>
    </location>
</feature>
<proteinExistence type="predicted"/>
<gene>
    <name evidence="3" type="ORF">TCIL3000_10_3610</name>
</gene>